<dbReference type="CDD" id="cd00165">
    <property type="entry name" value="S4"/>
    <property type="match status" value="1"/>
</dbReference>
<dbReference type="PROSITE" id="PS50889">
    <property type="entry name" value="S4"/>
    <property type="match status" value="1"/>
</dbReference>
<dbReference type="Pfam" id="PF01479">
    <property type="entry name" value="S4"/>
    <property type="match status" value="1"/>
</dbReference>
<proteinExistence type="predicted"/>
<feature type="domain" description="RNA-binding S4" evidence="2">
    <location>
        <begin position="183"/>
        <end position="247"/>
    </location>
</feature>
<keyword evidence="1" id="KW-0694">RNA-binding</keyword>
<name>A0A1T4M4G4_9ENTE</name>
<dbReference type="OrthoDB" id="9812787at2"/>
<dbReference type="Pfam" id="PF21278">
    <property type="entry name" value="YlmH_1st"/>
    <property type="match status" value="1"/>
</dbReference>
<accession>A0A1T4M4G4</accession>
<dbReference type="Gene3D" id="3.30.70.330">
    <property type="match status" value="1"/>
</dbReference>
<gene>
    <name evidence="3" type="ORF">SAMN02745116_00934</name>
</gene>
<organism evidence="3 4">
    <name type="scientific">Pilibacter termitis</name>
    <dbReference type="NCBI Taxonomy" id="263852"/>
    <lineage>
        <taxon>Bacteria</taxon>
        <taxon>Bacillati</taxon>
        <taxon>Bacillota</taxon>
        <taxon>Bacilli</taxon>
        <taxon>Lactobacillales</taxon>
        <taxon>Enterococcaceae</taxon>
        <taxon>Pilibacter</taxon>
    </lineage>
</organism>
<evidence type="ECO:0000313" key="4">
    <source>
        <dbReference type="Proteomes" id="UP000190328"/>
    </source>
</evidence>
<reference evidence="3 4" key="1">
    <citation type="submission" date="2017-02" db="EMBL/GenBank/DDBJ databases">
        <authorList>
            <person name="Peterson S.W."/>
        </authorList>
    </citation>
    <scope>NUCLEOTIDE SEQUENCE [LARGE SCALE GENOMIC DNA]</scope>
    <source>
        <strain evidence="3 4">ATCC BAA-1030</strain>
    </source>
</reference>
<dbReference type="AlphaFoldDB" id="A0A1T4M4G4"/>
<dbReference type="Gene3D" id="3.30.1370.160">
    <property type="match status" value="1"/>
</dbReference>
<protein>
    <submittedName>
        <fullName evidence="3">RNA-binding protein YlmH, contains S4-like domain</fullName>
    </submittedName>
</protein>
<dbReference type="STRING" id="263852.SAMN02745116_00934"/>
<dbReference type="Proteomes" id="UP000190328">
    <property type="component" value="Unassembled WGS sequence"/>
</dbReference>
<dbReference type="InterPro" id="IPR012677">
    <property type="entry name" value="Nucleotide-bd_a/b_plait_sf"/>
</dbReference>
<sequence>MNENVYQHFRREERSFIDMVSEKMERAETYYAPELTEFLDPRECYILEVLVRKNGDLNYQFFGGYETAERKRAMIYPAYYSPRQEDFEISIFEIHYPIKFATLSHSKILGTLLSIGVKREYFGDIITDGERWQIFLANETKHYVATQIEQIGKISVRLTEQDYTQLLLPKEDWEEEMTTLSSLRLDNFISNVYNISRTRAKQLVDSGKVKLNWSEESRSDTQIELMDVISVRGHGRIQLRGIEGKTKKEKIRVTLGVLRK</sequence>
<dbReference type="EMBL" id="FUXI01000008">
    <property type="protein sequence ID" value="SJZ61890.1"/>
    <property type="molecule type" value="Genomic_DNA"/>
</dbReference>
<dbReference type="PANTHER" id="PTHR13633">
    <property type="entry name" value="MITOCHONDRIAL TRANSCRIPTION RESCUE FACTOR 1"/>
    <property type="match status" value="1"/>
</dbReference>
<dbReference type="Gene3D" id="3.10.290.10">
    <property type="entry name" value="RNA-binding S4 domain"/>
    <property type="match status" value="1"/>
</dbReference>
<dbReference type="RefSeq" id="WP_078806863.1">
    <property type="nucleotide sequence ID" value="NZ_FUXI01000008.1"/>
</dbReference>
<dbReference type="InterPro" id="IPR040591">
    <property type="entry name" value="RqcP2_RBD"/>
</dbReference>
<dbReference type="Pfam" id="PF17774">
    <property type="entry name" value="YlmH_RBD"/>
    <property type="match status" value="1"/>
</dbReference>
<evidence type="ECO:0000259" key="2">
    <source>
        <dbReference type="SMART" id="SM00363"/>
    </source>
</evidence>
<dbReference type="InterPro" id="IPR048443">
    <property type="entry name" value="RqcP2_N"/>
</dbReference>
<dbReference type="PANTHER" id="PTHR13633:SF3">
    <property type="entry name" value="MITOCHONDRIAL TRANSCRIPTION RESCUE FACTOR 1"/>
    <property type="match status" value="1"/>
</dbReference>
<dbReference type="InterPro" id="IPR002942">
    <property type="entry name" value="S4_RNA-bd"/>
</dbReference>
<keyword evidence="4" id="KW-1185">Reference proteome</keyword>
<dbReference type="SUPFAM" id="SSF55174">
    <property type="entry name" value="Alpha-L RNA-binding motif"/>
    <property type="match status" value="1"/>
</dbReference>
<evidence type="ECO:0000313" key="3">
    <source>
        <dbReference type="EMBL" id="SJZ61890.1"/>
    </source>
</evidence>
<dbReference type="InterPro" id="IPR036986">
    <property type="entry name" value="S4_RNA-bd_sf"/>
</dbReference>
<dbReference type="SMART" id="SM00363">
    <property type="entry name" value="S4"/>
    <property type="match status" value="1"/>
</dbReference>
<dbReference type="GO" id="GO:0003723">
    <property type="term" value="F:RNA binding"/>
    <property type="evidence" value="ECO:0007669"/>
    <property type="project" value="UniProtKB-KW"/>
</dbReference>
<evidence type="ECO:0000256" key="1">
    <source>
        <dbReference type="PROSITE-ProRule" id="PRU00182"/>
    </source>
</evidence>